<proteinExistence type="predicted"/>
<feature type="region of interest" description="Disordered" evidence="1">
    <location>
        <begin position="24"/>
        <end position="57"/>
    </location>
</feature>
<protein>
    <submittedName>
        <fullName evidence="2">Uncharacterized protein</fullName>
    </submittedName>
</protein>
<sequence>MDNPSNAGRDNGRLKAGYTVHWHTHHAGKGTTQPADREGEAGTWLTAGASGRSKSSW</sequence>
<evidence type="ECO:0000313" key="2">
    <source>
        <dbReference type="EMBL" id="CCF83084.1"/>
    </source>
</evidence>
<dbReference type="EMBL" id="CAGS01000094">
    <property type="protein sequence ID" value="CCF83084.1"/>
    <property type="molecule type" value="Genomic_DNA"/>
</dbReference>
<name>I4EEH2_9BACT</name>
<evidence type="ECO:0000256" key="1">
    <source>
        <dbReference type="SAM" id="MobiDB-lite"/>
    </source>
</evidence>
<reference evidence="2 3" key="1">
    <citation type="journal article" date="2012" name="ISME J.">
        <title>Nitrification expanded: discovery, physiology and genomics of a nitrite-oxidizing bacterium from the phylum Chloroflexi.</title>
        <authorList>
            <person name="Sorokin D.Y."/>
            <person name="Lucker S."/>
            <person name="Vejmelkova D."/>
            <person name="Kostrikina N.A."/>
            <person name="Kleerebezem R."/>
            <person name="Rijpstra W.I."/>
            <person name="Damste J.S."/>
            <person name="Le Paslier D."/>
            <person name="Muyzer G."/>
            <person name="Wagner M."/>
            <person name="van Loosdrecht M.C."/>
            <person name="Daims H."/>
        </authorList>
    </citation>
    <scope>NUCLEOTIDE SEQUENCE [LARGE SCALE GENOMIC DNA]</scope>
    <source>
        <strain evidence="3">none</strain>
    </source>
</reference>
<gene>
    <name evidence="2" type="ORF">NITHO_1830016</name>
</gene>
<dbReference type="AlphaFoldDB" id="I4EEH2"/>
<dbReference type="Proteomes" id="UP000004221">
    <property type="component" value="Unassembled WGS sequence"/>
</dbReference>
<organism evidence="2 3">
    <name type="scientific">Nitrolancea hollandica Lb</name>
    <dbReference type="NCBI Taxonomy" id="1129897"/>
    <lineage>
        <taxon>Bacteria</taxon>
        <taxon>Pseudomonadati</taxon>
        <taxon>Thermomicrobiota</taxon>
        <taxon>Thermomicrobia</taxon>
        <taxon>Sphaerobacterales</taxon>
        <taxon>Sphaerobacterineae</taxon>
        <taxon>Sphaerobacteraceae</taxon>
        <taxon>Nitrolancea</taxon>
    </lineage>
</organism>
<evidence type="ECO:0000313" key="3">
    <source>
        <dbReference type="Proteomes" id="UP000004221"/>
    </source>
</evidence>
<comment type="caution">
    <text evidence="2">The sequence shown here is derived from an EMBL/GenBank/DDBJ whole genome shotgun (WGS) entry which is preliminary data.</text>
</comment>
<accession>I4EEH2</accession>
<keyword evidence="3" id="KW-1185">Reference proteome</keyword>